<keyword evidence="2" id="KW-1185">Reference proteome</keyword>
<gene>
    <name evidence="1" type="ORF">CCHLO57077_00005238</name>
</gene>
<name>A0AA35Q4I2_9HYPO</name>
<evidence type="ECO:0000313" key="1">
    <source>
        <dbReference type="EMBL" id="CAI6095613.1"/>
    </source>
</evidence>
<comment type="caution">
    <text evidence="1">The sequence shown here is derived from an EMBL/GenBank/DDBJ whole genome shotgun (WGS) entry which is preliminary data.</text>
</comment>
<dbReference type="EMBL" id="CABFNP030001266">
    <property type="protein sequence ID" value="CAI6095613.1"/>
    <property type="molecule type" value="Genomic_DNA"/>
</dbReference>
<proteinExistence type="predicted"/>
<organism evidence="1 2">
    <name type="scientific">Clonostachys chloroleuca</name>
    <dbReference type="NCBI Taxonomy" id="1926264"/>
    <lineage>
        <taxon>Eukaryota</taxon>
        <taxon>Fungi</taxon>
        <taxon>Dikarya</taxon>
        <taxon>Ascomycota</taxon>
        <taxon>Pezizomycotina</taxon>
        <taxon>Sordariomycetes</taxon>
        <taxon>Hypocreomycetidae</taxon>
        <taxon>Hypocreales</taxon>
        <taxon>Bionectriaceae</taxon>
        <taxon>Clonostachys</taxon>
    </lineage>
</organism>
<evidence type="ECO:0000313" key="2">
    <source>
        <dbReference type="Proteomes" id="UP001160390"/>
    </source>
</evidence>
<dbReference type="AlphaFoldDB" id="A0AA35Q4I2"/>
<reference evidence="1" key="1">
    <citation type="submission" date="2023-01" db="EMBL/GenBank/DDBJ databases">
        <authorList>
            <person name="Piombo E."/>
        </authorList>
    </citation>
    <scope>NUCLEOTIDE SEQUENCE</scope>
</reference>
<protein>
    <submittedName>
        <fullName evidence="1">Uncharacterized protein</fullName>
    </submittedName>
</protein>
<sequence length="61" mass="6619">MMASCIERLPGACRHRLELQTHCYRGMADVYASSDSLVAPVSLGLGLLSELVSAVATKRPW</sequence>
<accession>A0AA35Q4I2</accession>
<dbReference type="Proteomes" id="UP001160390">
    <property type="component" value="Unassembled WGS sequence"/>
</dbReference>